<accession>A0A1H7P931</accession>
<evidence type="ECO:0000313" key="1">
    <source>
        <dbReference type="EMBL" id="SEL32320.1"/>
    </source>
</evidence>
<reference evidence="1 2" key="1">
    <citation type="submission" date="2016-10" db="EMBL/GenBank/DDBJ databases">
        <authorList>
            <person name="de Groot N.N."/>
        </authorList>
    </citation>
    <scope>NUCLEOTIDE SEQUENCE [LARGE SCALE GENOMIC DNA]</scope>
    <source>
        <strain evidence="1 2">KH2T6</strain>
    </source>
</reference>
<sequence length="191" mass="22064">MAKKIIDKILREKRLLSNKRVLVISVGGWTQVLRFAFDTIRSNLALSTTKILIVLDRDIKNQVSSFMRKEKIGFTNPPHYLPVKSLEKFLLEKLIKNVDTALFRELNDYLFQQKSLDVITKKYAIDVKNSVYTDLDKISNGKTLYGVLKNELEQIRKTESDLVNIIVDFLFSSNNPEINELTTFFEEMLGG</sequence>
<organism evidence="1 2">
    <name type="scientific">Ruminococcus albus</name>
    <dbReference type="NCBI Taxonomy" id="1264"/>
    <lineage>
        <taxon>Bacteria</taxon>
        <taxon>Bacillati</taxon>
        <taxon>Bacillota</taxon>
        <taxon>Clostridia</taxon>
        <taxon>Eubacteriales</taxon>
        <taxon>Oscillospiraceae</taxon>
        <taxon>Ruminococcus</taxon>
    </lineage>
</organism>
<proteinExistence type="predicted"/>
<dbReference type="AlphaFoldDB" id="A0A1H7P931"/>
<evidence type="ECO:0000313" key="2">
    <source>
        <dbReference type="Proteomes" id="UP000186015"/>
    </source>
</evidence>
<dbReference type="EMBL" id="FOAT01000020">
    <property type="protein sequence ID" value="SEL32320.1"/>
    <property type="molecule type" value="Genomic_DNA"/>
</dbReference>
<dbReference type="Proteomes" id="UP000186015">
    <property type="component" value="Unassembled WGS sequence"/>
</dbReference>
<protein>
    <submittedName>
        <fullName evidence="1">Uncharacterized protein</fullName>
    </submittedName>
</protein>
<gene>
    <name evidence="1" type="ORF">SAMN05216469_1206</name>
</gene>
<name>A0A1H7P931_RUMAL</name>